<evidence type="ECO:0000259" key="7">
    <source>
        <dbReference type="Pfam" id="PF05199"/>
    </source>
</evidence>
<dbReference type="PANTHER" id="PTHR46056:SF12">
    <property type="entry name" value="LONG-CHAIN-ALCOHOL OXIDASE"/>
    <property type="match status" value="1"/>
</dbReference>
<dbReference type="PANTHER" id="PTHR46056">
    <property type="entry name" value="LONG-CHAIN-ALCOHOL OXIDASE"/>
    <property type="match status" value="1"/>
</dbReference>
<sequence length="587" mass="64180">MNWPHSKSPLGGAFEEPEHDGMHRLGPMQRISIPRRRFRDEDVVDYVIVGVGSAGGVLLQRLARAGFDVVGFEAGPFWDTERDWVSDEAGSHNLYWNDLRIIGGKDPLALGSNNSGKGVGGGSVHWAAFTPRFHPSDFEVYTRDGVGADWPIDYEDIEPYYELLEQEMPVAGPAWYPWGKPHGHPYAPHPMGAVGDALITGCTRLGIGVSAGGPVAILSASRGDRPHCIYRGFCIQACKVGAKASTLITHVPDALKHGAEIRDTSMVSRIEIGKDGRATGVHYFDAEGREHFQRARCVIVSGYAIETPRLLLNSACPGHERGLANSSGTLGKYLMAQAGNVILGRFEELIRMYKAPPAHALTEEFYETDPTRDFARGFAIQTVGPLPIAFAKQMMAAKGQWGWGLRRSMMDYNHWAAFGLLGEILPWADNTVELATGANEKDRFGLPVARVSFNLHENDKRLIEFGKNKTMDVMRAAGAVEVVQEQRFAHLVGAARMGKSPHDSVCDKFGRTWDVDNLFVMDGSVMPTQGSANPGLTIQSLAARTADYLISNHSAIQSGAKRSLEEPGIRKTLSPPGTFRSGIPHLR</sequence>
<dbReference type="InterPro" id="IPR000172">
    <property type="entry name" value="GMC_OxRdtase_N"/>
</dbReference>
<dbReference type="InterPro" id="IPR036188">
    <property type="entry name" value="FAD/NAD-bd_sf"/>
</dbReference>
<keyword evidence="4" id="KW-0560">Oxidoreductase</keyword>
<evidence type="ECO:0000313" key="9">
    <source>
        <dbReference type="Proteomes" id="UP001634747"/>
    </source>
</evidence>
<evidence type="ECO:0000256" key="3">
    <source>
        <dbReference type="ARBA" id="ARBA00022827"/>
    </source>
</evidence>
<dbReference type="EMBL" id="JBJYXY010000001">
    <property type="protein sequence ID" value="MFN2977335.1"/>
    <property type="molecule type" value="Genomic_DNA"/>
</dbReference>
<evidence type="ECO:0000259" key="6">
    <source>
        <dbReference type="Pfam" id="PF00732"/>
    </source>
</evidence>
<comment type="caution">
    <text evidence="8">The sequence shown here is derived from an EMBL/GenBank/DDBJ whole genome shotgun (WGS) entry which is preliminary data.</text>
</comment>
<evidence type="ECO:0000256" key="5">
    <source>
        <dbReference type="SAM" id="MobiDB-lite"/>
    </source>
</evidence>
<dbReference type="Pfam" id="PF05199">
    <property type="entry name" value="GMC_oxred_C"/>
    <property type="match status" value="1"/>
</dbReference>
<keyword evidence="2" id="KW-0285">Flavoprotein</keyword>
<evidence type="ECO:0000256" key="1">
    <source>
        <dbReference type="ARBA" id="ARBA00010790"/>
    </source>
</evidence>
<protein>
    <submittedName>
        <fullName evidence="8">GMC family oxidoreductase</fullName>
    </submittedName>
</protein>
<comment type="similarity">
    <text evidence="1">Belongs to the GMC oxidoreductase family.</text>
</comment>
<proteinExistence type="inferred from homology"/>
<feature type="region of interest" description="Disordered" evidence="5">
    <location>
        <begin position="560"/>
        <end position="587"/>
    </location>
</feature>
<name>A0ABW9KR22_9BACT</name>
<keyword evidence="9" id="KW-1185">Reference proteome</keyword>
<evidence type="ECO:0000313" key="8">
    <source>
        <dbReference type="EMBL" id="MFN2977335.1"/>
    </source>
</evidence>
<dbReference type="InterPro" id="IPR007867">
    <property type="entry name" value="GMC_OxRtase_C"/>
</dbReference>
<evidence type="ECO:0000256" key="2">
    <source>
        <dbReference type="ARBA" id="ARBA00022630"/>
    </source>
</evidence>
<dbReference type="SUPFAM" id="SSF54373">
    <property type="entry name" value="FAD-linked reductases, C-terminal domain"/>
    <property type="match status" value="1"/>
</dbReference>
<feature type="domain" description="Glucose-methanol-choline oxidoreductase C-terminal" evidence="7">
    <location>
        <begin position="428"/>
        <end position="542"/>
    </location>
</feature>
<dbReference type="SUPFAM" id="SSF51905">
    <property type="entry name" value="FAD/NAD(P)-binding domain"/>
    <property type="match status" value="1"/>
</dbReference>
<dbReference type="RefSeq" id="WP_263414498.1">
    <property type="nucleotide sequence ID" value="NZ_BAABBH010000001.1"/>
</dbReference>
<gene>
    <name evidence="8" type="ORF">ACK2TP_16310</name>
</gene>
<accession>A0ABW9KR22</accession>
<evidence type="ECO:0000256" key="4">
    <source>
        <dbReference type="ARBA" id="ARBA00023002"/>
    </source>
</evidence>
<organism evidence="8 9">
    <name type="scientific">Terriglobus aquaticus</name>
    <dbReference type="NCBI Taxonomy" id="940139"/>
    <lineage>
        <taxon>Bacteria</taxon>
        <taxon>Pseudomonadati</taxon>
        <taxon>Acidobacteriota</taxon>
        <taxon>Terriglobia</taxon>
        <taxon>Terriglobales</taxon>
        <taxon>Acidobacteriaceae</taxon>
        <taxon>Terriglobus</taxon>
    </lineage>
</organism>
<dbReference type="Proteomes" id="UP001634747">
    <property type="component" value="Unassembled WGS sequence"/>
</dbReference>
<feature type="region of interest" description="Disordered" evidence="5">
    <location>
        <begin position="1"/>
        <end position="25"/>
    </location>
</feature>
<feature type="domain" description="Glucose-methanol-choline oxidoreductase N-terminal" evidence="6">
    <location>
        <begin position="114"/>
        <end position="320"/>
    </location>
</feature>
<dbReference type="Gene3D" id="3.50.50.60">
    <property type="entry name" value="FAD/NAD(P)-binding domain"/>
    <property type="match status" value="2"/>
</dbReference>
<reference evidence="8 9" key="1">
    <citation type="submission" date="2024-12" db="EMBL/GenBank/DDBJ databases">
        <authorList>
            <person name="Lee Y."/>
        </authorList>
    </citation>
    <scope>NUCLEOTIDE SEQUENCE [LARGE SCALE GENOMIC DNA]</scope>
    <source>
        <strain evidence="8 9">03SUJ4</strain>
    </source>
</reference>
<keyword evidence="3" id="KW-0274">FAD</keyword>
<dbReference type="Pfam" id="PF00732">
    <property type="entry name" value="GMC_oxred_N"/>
    <property type="match status" value="1"/>
</dbReference>